<comment type="caution">
    <text evidence="1">The sequence shown here is derived from an EMBL/GenBank/DDBJ whole genome shotgun (WGS) entry which is preliminary data.</text>
</comment>
<gene>
    <name evidence="1" type="ORF">RT41_GL000571</name>
</gene>
<proteinExistence type="predicted"/>
<dbReference type="Proteomes" id="UP000218181">
    <property type="component" value="Unassembled WGS sequence"/>
</dbReference>
<dbReference type="SUPFAM" id="SSF49842">
    <property type="entry name" value="TNF-like"/>
    <property type="match status" value="1"/>
</dbReference>
<dbReference type="STRING" id="1291764.GCA_001311235_01713"/>
<evidence type="ECO:0000313" key="1">
    <source>
        <dbReference type="EMBL" id="PCR99001.1"/>
    </source>
</evidence>
<protein>
    <submittedName>
        <fullName evidence="1">Uncharacterized protein</fullName>
    </submittedName>
</protein>
<dbReference type="EMBL" id="JXJU01000015">
    <property type="protein sequence ID" value="PCR99001.1"/>
    <property type="molecule type" value="Genomic_DNA"/>
</dbReference>
<organism evidence="1 2">
    <name type="scientific">Lactococcus fujiensis JCM 16395</name>
    <dbReference type="NCBI Taxonomy" id="1291764"/>
    <lineage>
        <taxon>Bacteria</taxon>
        <taxon>Bacillati</taxon>
        <taxon>Bacillota</taxon>
        <taxon>Bacilli</taxon>
        <taxon>Lactobacillales</taxon>
        <taxon>Streptococcaceae</taxon>
        <taxon>Lactococcus</taxon>
    </lineage>
</organism>
<dbReference type="Gene3D" id="2.60.120.40">
    <property type="match status" value="1"/>
</dbReference>
<sequence>MNLLDGTKDFSGVWNNSNNWENDGTYKGLTVKKTIVQWNAINKTFKAPENGNYTFSVYIKSSGNKANVVGYLNINGKNESQIIPDTPPKNDFDWVIKSFSVNLKAGDIVSAGYYLTGSGLGYTLWTAGHKWEVGSTATPWMPSASEVTTADWPSYIGQYTDFMQADSTNPSDYTWSLMRGNDGKDGVDGKIGPQGPATGITQSTSEPTTKYAGMLWQYTGTSNITIGTTVILPQAQYVYDGSNWKIYALSVANLNADTLSAITADLGTVTAGIIKAYIDYTFYNGSATAIPAKAYLKIDATNATQKIALQSPTGVDWDYIQMGPDGMSIFVDSQNVDGIGVVSGRYLQSNIGANGLSFVQSNSLTTNSDGDLVPAQPYTGAGSLYFNGTALVSTKPITVVTDTDWEYFTPAGTFAKGTAASSTMRLKKEGTKGIVHMRAGTLSSALKANIWANFIQVPSNMIPAYETVAVGGSMSGVPVLFYVNSTGMIKLSLMSDMAAAINVMNCYFEYPLT</sequence>
<dbReference type="InterPro" id="IPR008983">
    <property type="entry name" value="Tumour_necrosis_fac-like_dom"/>
</dbReference>
<keyword evidence="2" id="KW-1185">Reference proteome</keyword>
<dbReference type="AlphaFoldDB" id="A0A2A5RIV4"/>
<accession>A0A2A5RIV4</accession>
<reference evidence="1 2" key="1">
    <citation type="submission" date="2014-12" db="EMBL/GenBank/DDBJ databases">
        <title>Draft genome sequences of 10 type strains of Lactococcus.</title>
        <authorList>
            <person name="Sun Z."/>
            <person name="Zhong Z."/>
            <person name="Liu W."/>
            <person name="Zhang W."/>
            <person name="Zhang H."/>
        </authorList>
    </citation>
    <scope>NUCLEOTIDE SEQUENCE [LARGE SCALE GENOMIC DNA]</scope>
    <source>
        <strain evidence="1 2">JCM 16395</strain>
    </source>
</reference>
<name>A0A2A5RIV4_9LACT</name>
<evidence type="ECO:0000313" key="2">
    <source>
        <dbReference type="Proteomes" id="UP000218181"/>
    </source>
</evidence>